<evidence type="ECO:0000313" key="2">
    <source>
        <dbReference type="EMBL" id="CAE7863446.1"/>
    </source>
</evidence>
<dbReference type="AlphaFoldDB" id="A0A813ACA1"/>
<dbReference type="GO" id="GO:0005886">
    <property type="term" value="C:plasma membrane"/>
    <property type="evidence" value="ECO:0007669"/>
    <property type="project" value="TreeGrafter"/>
</dbReference>
<dbReference type="PANTHER" id="PTHR35813">
    <property type="entry name" value="INNER MEMBRANE PROTEIN YBAN"/>
    <property type="match status" value="1"/>
</dbReference>
<evidence type="ECO:0000313" key="3">
    <source>
        <dbReference type="Proteomes" id="UP000601435"/>
    </source>
</evidence>
<keyword evidence="1" id="KW-1133">Transmembrane helix</keyword>
<feature type="transmembrane region" description="Helical" evidence="1">
    <location>
        <begin position="119"/>
        <end position="140"/>
    </location>
</feature>
<feature type="transmembrane region" description="Helical" evidence="1">
    <location>
        <begin position="21"/>
        <end position="43"/>
    </location>
</feature>
<keyword evidence="1" id="KW-0472">Membrane</keyword>
<dbReference type="Proteomes" id="UP000601435">
    <property type="component" value="Unassembled WGS sequence"/>
</dbReference>
<feature type="transmembrane region" description="Helical" evidence="1">
    <location>
        <begin position="93"/>
        <end position="113"/>
    </location>
</feature>
<organism evidence="2 3">
    <name type="scientific">Symbiodinium necroappetens</name>
    <dbReference type="NCBI Taxonomy" id="1628268"/>
    <lineage>
        <taxon>Eukaryota</taxon>
        <taxon>Sar</taxon>
        <taxon>Alveolata</taxon>
        <taxon>Dinophyceae</taxon>
        <taxon>Suessiales</taxon>
        <taxon>Symbiodiniaceae</taxon>
        <taxon>Symbiodinium</taxon>
    </lineage>
</organism>
<proteinExistence type="predicted"/>
<accession>A0A813ACA1</accession>
<gene>
    <name evidence="2" type="primary">ybaN</name>
    <name evidence="2" type="ORF">SNEC2469_LOCUS27444</name>
</gene>
<protein>
    <submittedName>
        <fullName evidence="2">YbaN protein</fullName>
    </submittedName>
</protein>
<keyword evidence="1" id="KW-0812">Transmembrane</keyword>
<dbReference type="Pfam" id="PF04304">
    <property type="entry name" value="DUF454"/>
    <property type="match status" value="1"/>
</dbReference>
<reference evidence="2" key="1">
    <citation type="submission" date="2021-02" db="EMBL/GenBank/DDBJ databases">
        <authorList>
            <person name="Dougan E. K."/>
            <person name="Rhodes N."/>
            <person name="Thang M."/>
            <person name="Chan C."/>
        </authorList>
    </citation>
    <scope>NUCLEOTIDE SEQUENCE</scope>
</reference>
<evidence type="ECO:0000256" key="1">
    <source>
        <dbReference type="SAM" id="Phobius"/>
    </source>
</evidence>
<dbReference type="PANTHER" id="PTHR35813:SF1">
    <property type="entry name" value="INNER MEMBRANE PROTEIN YBAN"/>
    <property type="match status" value="1"/>
</dbReference>
<comment type="caution">
    <text evidence="2">The sequence shown here is derived from an EMBL/GenBank/DDBJ whole genome shotgun (WGS) entry which is preliminary data.</text>
</comment>
<sequence>MQAASRTLPNARTGASRTPNVRRWTLVGLGVSCVALGAIGAVVPGLPTTVFLIAASWCFTRSCPWLEDRLVRNRFFRPYLRFLDSGEPMPRRVMWTSLSLMWIAIAVSTVLLVVSDASIAVVVCVPLSGVVGTGFIIRLARPAARPRHEIGACCPFNPSRAGSTPG</sequence>
<dbReference type="InterPro" id="IPR007401">
    <property type="entry name" value="DUF454"/>
</dbReference>
<name>A0A813ACA1_9DINO</name>
<dbReference type="EMBL" id="CAJNJA010057807">
    <property type="protein sequence ID" value="CAE7863446.1"/>
    <property type="molecule type" value="Genomic_DNA"/>
</dbReference>
<keyword evidence="3" id="KW-1185">Reference proteome</keyword>